<accession>A0A7X6ML95</accession>
<feature type="domain" description="Mce/MlaD" evidence="3">
    <location>
        <begin position="40"/>
        <end position="112"/>
    </location>
</feature>
<dbReference type="InterPro" id="IPR005693">
    <property type="entry name" value="Mce"/>
</dbReference>
<protein>
    <submittedName>
        <fullName evidence="5">MCE family protein</fullName>
    </submittedName>
</protein>
<dbReference type="NCBIfam" id="TIGR00996">
    <property type="entry name" value="Mtu_fam_mce"/>
    <property type="match status" value="1"/>
</dbReference>
<dbReference type="AlphaFoldDB" id="A0A7X6ML95"/>
<dbReference type="Pfam" id="PF02470">
    <property type="entry name" value="MlaD"/>
    <property type="match status" value="1"/>
</dbReference>
<sequence length="481" mass="50373">MRILREGNRIRTGVIGVVLTVLVIGVGQSLSNIPMLFASPVYYAQLAHTGGINVGDKVRIAGIVVGQITSKRIESNHILLGFTLGGTAIGAESRTAVRTDTILGKKFLAIESRGDRRLRSGEVLSVGQSTSSYQIYDAFFDVTKAASDWDLDAVKRSLEVLSEVVDQSSPNLSAALTGVARFSDAVGSRDEQVKHLLAKAKKVIGILGDRSPQINQLLVDANTVLGELNARNDATMLLLHRVSDVSRQVQGVVADNPNLNKVLTQLQSLSGILAQHKSDLVRLLTTVRNFAASLSEALGSGPYFNAMIVNLLPGQFLQPFIDAAFQKRGIDPQKFWRDTGLPSFQFPDPNGARHANGAPPSAPTPMEGTPEHPGPAVAPGSPCSYTPLSDGVPNTADPQPCARLDQGPFGPVPGGFAPPLVPPLPPQPAAVPMSPGLPSAAPPGETAPVLPGTPVPLPAAPPGARTDLAPVDTPEPALSGG</sequence>
<evidence type="ECO:0000313" key="6">
    <source>
        <dbReference type="Proteomes" id="UP000518188"/>
    </source>
</evidence>
<feature type="transmembrane region" description="Helical" evidence="2">
    <location>
        <begin position="12"/>
        <end position="30"/>
    </location>
</feature>
<dbReference type="Proteomes" id="UP000518188">
    <property type="component" value="Unassembled WGS sequence"/>
</dbReference>
<dbReference type="InterPro" id="IPR052336">
    <property type="entry name" value="MlaD_Phospholipid_Transporter"/>
</dbReference>
<feature type="region of interest" description="Disordered" evidence="1">
    <location>
        <begin position="336"/>
        <end position="481"/>
    </location>
</feature>
<evidence type="ECO:0000256" key="1">
    <source>
        <dbReference type="SAM" id="MobiDB-lite"/>
    </source>
</evidence>
<keyword evidence="2" id="KW-1133">Transmembrane helix</keyword>
<dbReference type="PRINTS" id="PR01782">
    <property type="entry name" value="MCEVIRFACTOR"/>
</dbReference>
<evidence type="ECO:0000259" key="4">
    <source>
        <dbReference type="Pfam" id="PF11887"/>
    </source>
</evidence>
<evidence type="ECO:0000259" key="3">
    <source>
        <dbReference type="Pfam" id="PF02470"/>
    </source>
</evidence>
<keyword evidence="2" id="KW-0472">Membrane</keyword>
<comment type="caution">
    <text evidence="5">The sequence shown here is derived from an EMBL/GenBank/DDBJ whole genome shotgun (WGS) entry which is preliminary data.</text>
</comment>
<dbReference type="InterPro" id="IPR024516">
    <property type="entry name" value="Mce_C"/>
</dbReference>
<feature type="compositionally biased region" description="Low complexity" evidence="1">
    <location>
        <begin position="406"/>
        <end position="418"/>
    </location>
</feature>
<reference evidence="5 6" key="1">
    <citation type="submission" date="2020-04" db="EMBL/GenBank/DDBJ databases">
        <title>MicrobeNet Type strains.</title>
        <authorList>
            <person name="Nicholson A.C."/>
        </authorList>
    </citation>
    <scope>NUCLEOTIDE SEQUENCE [LARGE SCALE GENOMIC DNA]</scope>
    <source>
        <strain evidence="5 6">ATCC 700731</strain>
    </source>
</reference>
<dbReference type="RefSeq" id="WP_044514927.1">
    <property type="nucleotide sequence ID" value="NZ_HG322951.1"/>
</dbReference>
<proteinExistence type="predicted"/>
<dbReference type="GO" id="GO:0005576">
    <property type="term" value="C:extracellular region"/>
    <property type="evidence" value="ECO:0007669"/>
    <property type="project" value="TreeGrafter"/>
</dbReference>
<evidence type="ECO:0000256" key="2">
    <source>
        <dbReference type="SAM" id="Phobius"/>
    </source>
</evidence>
<feature type="compositionally biased region" description="Pro residues" evidence="1">
    <location>
        <begin position="419"/>
        <end position="429"/>
    </location>
</feature>
<dbReference type="EMBL" id="JAAXPJ010000002">
    <property type="protein sequence ID" value="NKZ10832.1"/>
    <property type="molecule type" value="Genomic_DNA"/>
</dbReference>
<feature type="domain" description="Mammalian cell entry C-terminal" evidence="4">
    <location>
        <begin position="116"/>
        <end position="301"/>
    </location>
</feature>
<feature type="compositionally biased region" description="Pro residues" evidence="1">
    <location>
        <begin position="451"/>
        <end position="461"/>
    </location>
</feature>
<dbReference type="PANTHER" id="PTHR33371:SF18">
    <property type="entry name" value="MCE-FAMILY PROTEIN MCE3C"/>
    <property type="match status" value="1"/>
</dbReference>
<dbReference type="InterPro" id="IPR003399">
    <property type="entry name" value="Mce/MlaD"/>
</dbReference>
<evidence type="ECO:0000313" key="5">
    <source>
        <dbReference type="EMBL" id="NKZ10832.1"/>
    </source>
</evidence>
<gene>
    <name evidence="5" type="ORF">HGA11_07555</name>
</gene>
<organism evidence="5 6">
    <name type="scientific">Mycolicibacterium septicum DSM 44393</name>
    <dbReference type="NCBI Taxonomy" id="1341646"/>
    <lineage>
        <taxon>Bacteria</taxon>
        <taxon>Bacillati</taxon>
        <taxon>Actinomycetota</taxon>
        <taxon>Actinomycetes</taxon>
        <taxon>Mycobacteriales</taxon>
        <taxon>Mycobacteriaceae</taxon>
        <taxon>Mycolicibacterium</taxon>
    </lineage>
</organism>
<dbReference type="Pfam" id="PF11887">
    <property type="entry name" value="Mce4_CUP1"/>
    <property type="match status" value="1"/>
</dbReference>
<dbReference type="PANTHER" id="PTHR33371">
    <property type="entry name" value="INTERMEMBRANE PHOSPHOLIPID TRANSPORT SYSTEM BINDING PROTEIN MLAD-RELATED"/>
    <property type="match status" value="1"/>
</dbReference>
<name>A0A7X6ML95_9MYCO</name>
<keyword evidence="2" id="KW-0812">Transmembrane</keyword>